<dbReference type="PANTHER" id="PTHR21659:SF112">
    <property type="entry name" value="PROTEIN SNA2-RELATED"/>
    <property type="match status" value="1"/>
</dbReference>
<feature type="transmembrane region" description="Helical" evidence="6">
    <location>
        <begin position="9"/>
        <end position="27"/>
    </location>
</feature>
<evidence type="ECO:0000256" key="3">
    <source>
        <dbReference type="ARBA" id="ARBA00022692"/>
    </source>
</evidence>
<dbReference type="InterPro" id="IPR000612">
    <property type="entry name" value="PMP3"/>
</dbReference>
<evidence type="ECO:0000256" key="1">
    <source>
        <dbReference type="ARBA" id="ARBA00004370"/>
    </source>
</evidence>
<dbReference type="AlphaFoldDB" id="A0A5N6K7W8"/>
<comment type="subcellular location">
    <subcellularLocation>
        <location evidence="1">Membrane</location>
    </subcellularLocation>
</comment>
<dbReference type="Proteomes" id="UP000326757">
    <property type="component" value="Unassembled WGS sequence"/>
</dbReference>
<evidence type="ECO:0000256" key="6">
    <source>
        <dbReference type="SAM" id="Phobius"/>
    </source>
</evidence>
<organism evidence="7 8">
    <name type="scientific">Monilinia laxa</name>
    <name type="common">Brown rot fungus</name>
    <name type="synonym">Sclerotinia laxa</name>
    <dbReference type="NCBI Taxonomy" id="61186"/>
    <lineage>
        <taxon>Eukaryota</taxon>
        <taxon>Fungi</taxon>
        <taxon>Dikarya</taxon>
        <taxon>Ascomycota</taxon>
        <taxon>Pezizomycotina</taxon>
        <taxon>Leotiomycetes</taxon>
        <taxon>Helotiales</taxon>
        <taxon>Sclerotiniaceae</taxon>
        <taxon>Monilinia</taxon>
    </lineage>
</organism>
<keyword evidence="8" id="KW-1185">Reference proteome</keyword>
<comment type="similarity">
    <text evidence="2">Belongs to the UPF0057 (PMP3) family.</text>
</comment>
<protein>
    <recommendedName>
        <fullName evidence="9">Plasma membrane proteolipid 3</fullName>
    </recommendedName>
</protein>
<evidence type="ECO:0000313" key="7">
    <source>
        <dbReference type="EMBL" id="KAB8298878.1"/>
    </source>
</evidence>
<evidence type="ECO:0008006" key="9">
    <source>
        <dbReference type="Google" id="ProtNLM"/>
    </source>
</evidence>
<proteinExistence type="inferred from homology"/>
<keyword evidence="3 6" id="KW-0812">Transmembrane</keyword>
<evidence type="ECO:0000256" key="4">
    <source>
        <dbReference type="ARBA" id="ARBA00022989"/>
    </source>
</evidence>
<dbReference type="Pfam" id="PF01679">
    <property type="entry name" value="Pmp3"/>
    <property type="match status" value="1"/>
</dbReference>
<dbReference type="OrthoDB" id="2802411at2759"/>
<sequence length="146" mass="16485">MAASSSADVFAYLVAIFIPPLAVFLKTACGVDFLINICLTILGWIPGVIHACRYLAQILGDFWRQGLKRASLIVLFGQWQYSRRNMLFVYIPILGVMRIDQLYHKDTILLHLLELMTLTTSLTANVPPKCYGVKSSTLRKLRHLDS</sequence>
<dbReference type="EMBL" id="VIGI01000006">
    <property type="protein sequence ID" value="KAB8298878.1"/>
    <property type="molecule type" value="Genomic_DNA"/>
</dbReference>
<evidence type="ECO:0000256" key="5">
    <source>
        <dbReference type="ARBA" id="ARBA00023136"/>
    </source>
</evidence>
<comment type="caution">
    <text evidence="7">The sequence shown here is derived from an EMBL/GenBank/DDBJ whole genome shotgun (WGS) entry which is preliminary data.</text>
</comment>
<feature type="transmembrane region" description="Helical" evidence="6">
    <location>
        <begin position="33"/>
        <end position="56"/>
    </location>
</feature>
<name>A0A5N6K7W8_MONLA</name>
<keyword evidence="5 6" id="KW-0472">Membrane</keyword>
<evidence type="ECO:0000256" key="2">
    <source>
        <dbReference type="ARBA" id="ARBA00009530"/>
    </source>
</evidence>
<reference evidence="7 8" key="1">
    <citation type="submission" date="2019-06" db="EMBL/GenBank/DDBJ databases">
        <title>Genome Sequence of the Brown Rot Fungal Pathogen Monilinia laxa.</title>
        <authorList>
            <person name="De Miccolis Angelini R.M."/>
            <person name="Landi L."/>
            <person name="Abate D."/>
            <person name="Pollastro S."/>
            <person name="Romanazzi G."/>
            <person name="Faretra F."/>
        </authorList>
    </citation>
    <scope>NUCLEOTIDE SEQUENCE [LARGE SCALE GENOMIC DNA]</scope>
    <source>
        <strain evidence="7 8">Mlax316</strain>
    </source>
</reference>
<accession>A0A5N6K7W8</accession>
<keyword evidence="4 6" id="KW-1133">Transmembrane helix</keyword>
<gene>
    <name evidence="7" type="ORF">EYC80_001036</name>
</gene>
<dbReference type="PANTHER" id="PTHR21659">
    <property type="entry name" value="HYDROPHOBIC PROTEIN RCI2 LOW TEMPERATURE AND SALT RESPONSIVE PROTEIN LTI6 -RELATED"/>
    <property type="match status" value="1"/>
</dbReference>
<evidence type="ECO:0000313" key="8">
    <source>
        <dbReference type="Proteomes" id="UP000326757"/>
    </source>
</evidence>
<dbReference type="GO" id="GO:0016020">
    <property type="term" value="C:membrane"/>
    <property type="evidence" value="ECO:0007669"/>
    <property type="project" value="UniProtKB-SubCell"/>
</dbReference>